<dbReference type="PANTHER" id="PTHR43194">
    <property type="entry name" value="HYDROLASE ALPHA/BETA FOLD FAMILY"/>
    <property type="match status" value="1"/>
</dbReference>
<proteinExistence type="predicted"/>
<dbReference type="SUPFAM" id="SSF53474">
    <property type="entry name" value="alpha/beta-Hydrolases"/>
    <property type="match status" value="1"/>
</dbReference>
<dbReference type="InterPro" id="IPR000073">
    <property type="entry name" value="AB_hydrolase_1"/>
</dbReference>
<dbReference type="RefSeq" id="WP_213172549.1">
    <property type="nucleotide sequence ID" value="NZ_CP070496.1"/>
</dbReference>
<evidence type="ECO:0000313" key="2">
    <source>
        <dbReference type="EMBL" id="QSB06538.1"/>
    </source>
</evidence>
<dbReference type="PANTHER" id="PTHR43194:SF5">
    <property type="entry name" value="PIMELOYL-[ACYL-CARRIER PROTEIN] METHYL ESTER ESTERASE"/>
    <property type="match status" value="1"/>
</dbReference>
<name>A0A895XY40_9ACTN</name>
<keyword evidence="2" id="KW-0378">Hydrolase</keyword>
<feature type="domain" description="AB hydrolase-1" evidence="1">
    <location>
        <begin position="31"/>
        <end position="114"/>
    </location>
</feature>
<organism evidence="2 3">
    <name type="scientific">Natronoglycomyces albus</name>
    <dbReference type="NCBI Taxonomy" id="2811108"/>
    <lineage>
        <taxon>Bacteria</taxon>
        <taxon>Bacillati</taxon>
        <taxon>Actinomycetota</taxon>
        <taxon>Actinomycetes</taxon>
        <taxon>Glycomycetales</taxon>
        <taxon>Glycomycetaceae</taxon>
        <taxon>Natronoglycomyces</taxon>
    </lineage>
</organism>
<dbReference type="Gene3D" id="3.40.50.1820">
    <property type="entry name" value="alpha/beta hydrolase"/>
    <property type="match status" value="1"/>
</dbReference>
<protein>
    <submittedName>
        <fullName evidence="2">Alpha/beta fold hydrolase</fullName>
    </submittedName>
</protein>
<dbReference type="GO" id="GO:0016787">
    <property type="term" value="F:hydrolase activity"/>
    <property type="evidence" value="ECO:0007669"/>
    <property type="project" value="UniProtKB-KW"/>
</dbReference>
<dbReference type="AlphaFoldDB" id="A0A895XY40"/>
<gene>
    <name evidence="2" type="ORF">JQS30_06445</name>
</gene>
<evidence type="ECO:0000313" key="3">
    <source>
        <dbReference type="Proteomes" id="UP000662939"/>
    </source>
</evidence>
<dbReference type="Proteomes" id="UP000662939">
    <property type="component" value="Chromosome"/>
</dbReference>
<reference evidence="2" key="1">
    <citation type="submission" date="2021-02" db="EMBL/GenBank/DDBJ databases">
        <title>Natronoglycomyces albus gen. nov., sp. nov, a haloalkaliphilic actinobacterium from a soda solonchak soil.</title>
        <authorList>
            <person name="Sorokin D.Y."/>
            <person name="Khijniak T.V."/>
            <person name="Zakharycheva A.P."/>
            <person name="Boueva O.V."/>
            <person name="Ariskina E.V."/>
            <person name="Hahnke R.L."/>
            <person name="Bunk B."/>
            <person name="Sproer C."/>
            <person name="Schumann P."/>
            <person name="Evtushenko L.I."/>
            <person name="Kublanov I.V."/>
        </authorList>
    </citation>
    <scope>NUCLEOTIDE SEQUENCE</scope>
    <source>
        <strain evidence="2">DSM 106290</strain>
    </source>
</reference>
<accession>A0A895XY40</accession>
<dbReference type="InterPro" id="IPR029058">
    <property type="entry name" value="AB_hydrolase_fold"/>
</dbReference>
<dbReference type="Pfam" id="PF00561">
    <property type="entry name" value="Abhydrolase_1"/>
    <property type="match status" value="1"/>
</dbReference>
<evidence type="ECO:0000259" key="1">
    <source>
        <dbReference type="Pfam" id="PF00561"/>
    </source>
</evidence>
<keyword evidence="3" id="KW-1185">Reference proteome</keyword>
<sequence>MSPAHGLLPSLRHTFTWRGRHVRWNTYGQGPPVVFCHGTPWSSYLWHPFAVALSENYRVYEWDMPGYGQSSKQPDHDVGLDFQGELFAALLGEWNVDAPHVIAHDYGGAVSLRAHLLRDCAFVSFALSTWLSEVTTSIR</sequence>
<dbReference type="InterPro" id="IPR050228">
    <property type="entry name" value="Carboxylesterase_BioH"/>
</dbReference>
<dbReference type="KEGG" id="nav:JQS30_06445"/>
<dbReference type="EMBL" id="CP070496">
    <property type="protein sequence ID" value="QSB06538.1"/>
    <property type="molecule type" value="Genomic_DNA"/>
</dbReference>